<evidence type="ECO:0000313" key="3">
    <source>
        <dbReference type="Proteomes" id="UP000187203"/>
    </source>
</evidence>
<sequence length="452" mass="52359">MYSWSTILKVPSRLREVFKDAYTPQSISIGPYHWGLQHSEEMEECKKKCLKRFTERIGQERVDRYKQTMNIAQAKKFYSSSSYVLQENMILDGVFIVELLCAKKLWDIGPIFKLKWIQTDCLRDLLLLENQLPFFVLVDLYRLTIQDNPTDGKGFASKAFAVLSTLLPGPRNWTENHSTIEDTDNIMHLLSLVHDRWSPSLEGIKRHEEWYKKKEGDEEKKREGDEESGLISSTMGERSYLNYWKRWFARDNENLREGLDEWQSISCATELEEAGIKFVKIGVDSNGNSNESNVMSLFDISFKDATMKIPTFVVDDNTESLFRNLIAYELYAEGSTYVLDYVTFMDNLINSANDVKLLRLSGVIVNMLGDDEAVAQMVNELRDHVTSSGDSFYYDEIFVDVKKHCARRWNIWKAKLRRDYFNSPWALLSFLAALLIILLTIGSFVTSLLALF</sequence>
<protein>
    <submittedName>
        <fullName evidence="2">Uncharacterized protein</fullName>
    </submittedName>
</protein>
<keyword evidence="1" id="KW-0472">Membrane</keyword>
<proteinExistence type="predicted"/>
<keyword evidence="1" id="KW-1133">Transmembrane helix</keyword>
<gene>
    <name evidence="2" type="ORF">COLO4_25735</name>
</gene>
<feature type="transmembrane region" description="Helical" evidence="1">
    <location>
        <begin position="425"/>
        <end position="451"/>
    </location>
</feature>
<comment type="caution">
    <text evidence="2">The sequence shown here is derived from an EMBL/GenBank/DDBJ whole genome shotgun (WGS) entry which is preliminary data.</text>
</comment>
<keyword evidence="1" id="KW-0812">Transmembrane</keyword>
<evidence type="ECO:0000313" key="2">
    <source>
        <dbReference type="EMBL" id="OMO76024.1"/>
    </source>
</evidence>
<dbReference type="PANTHER" id="PTHR31170:SF17">
    <property type="match status" value="1"/>
</dbReference>
<dbReference type="AlphaFoldDB" id="A0A1R3I0A7"/>
<dbReference type="Pfam" id="PF03140">
    <property type="entry name" value="DUF247"/>
    <property type="match status" value="1"/>
</dbReference>
<dbReference type="EMBL" id="AWUE01019121">
    <property type="protein sequence ID" value="OMO76024.1"/>
    <property type="molecule type" value="Genomic_DNA"/>
</dbReference>
<dbReference type="PANTHER" id="PTHR31170">
    <property type="entry name" value="BNAC04G53230D PROTEIN"/>
    <property type="match status" value="1"/>
</dbReference>
<keyword evidence="3" id="KW-1185">Reference proteome</keyword>
<name>A0A1R3I0A7_9ROSI</name>
<reference evidence="3" key="1">
    <citation type="submission" date="2013-09" db="EMBL/GenBank/DDBJ databases">
        <title>Corchorus olitorius genome sequencing.</title>
        <authorList>
            <person name="Alam M."/>
            <person name="Haque M.S."/>
            <person name="Islam M.S."/>
            <person name="Emdad E.M."/>
            <person name="Islam M.M."/>
            <person name="Ahmed B."/>
            <person name="Halim A."/>
            <person name="Hossen Q.M.M."/>
            <person name="Hossain M.Z."/>
            <person name="Ahmed R."/>
            <person name="Khan M.M."/>
            <person name="Islam R."/>
            <person name="Rashid M.M."/>
            <person name="Khan S.A."/>
            <person name="Rahman M.S."/>
            <person name="Alam M."/>
            <person name="Yahiya A.S."/>
            <person name="Khan M.S."/>
            <person name="Azam M.S."/>
            <person name="Haque T."/>
            <person name="Lashkar M.Z.H."/>
            <person name="Akhand A.I."/>
            <person name="Morshed G."/>
            <person name="Roy S."/>
            <person name="Uddin K.S."/>
            <person name="Rabeya T."/>
            <person name="Hossain A.S."/>
            <person name="Chowdhury A."/>
            <person name="Snigdha A.R."/>
            <person name="Mortoza M.S."/>
            <person name="Matin S.A."/>
            <person name="Hoque S.M.E."/>
            <person name="Islam M.K."/>
            <person name="Roy D.K."/>
            <person name="Haider R."/>
            <person name="Moosa M.M."/>
            <person name="Elias S.M."/>
            <person name="Hasan A.M."/>
            <person name="Jahan S."/>
            <person name="Shafiuddin M."/>
            <person name="Mahmood N."/>
            <person name="Shommy N.S."/>
        </authorList>
    </citation>
    <scope>NUCLEOTIDE SEQUENCE [LARGE SCALE GENOMIC DNA]</scope>
    <source>
        <strain evidence="3">cv. O-4</strain>
    </source>
</reference>
<dbReference type="STRING" id="93759.A0A1R3I0A7"/>
<organism evidence="2 3">
    <name type="scientific">Corchorus olitorius</name>
    <dbReference type="NCBI Taxonomy" id="93759"/>
    <lineage>
        <taxon>Eukaryota</taxon>
        <taxon>Viridiplantae</taxon>
        <taxon>Streptophyta</taxon>
        <taxon>Embryophyta</taxon>
        <taxon>Tracheophyta</taxon>
        <taxon>Spermatophyta</taxon>
        <taxon>Magnoliopsida</taxon>
        <taxon>eudicotyledons</taxon>
        <taxon>Gunneridae</taxon>
        <taxon>Pentapetalae</taxon>
        <taxon>rosids</taxon>
        <taxon>malvids</taxon>
        <taxon>Malvales</taxon>
        <taxon>Malvaceae</taxon>
        <taxon>Grewioideae</taxon>
        <taxon>Apeibeae</taxon>
        <taxon>Corchorus</taxon>
    </lineage>
</organism>
<dbReference type="OrthoDB" id="672127at2759"/>
<evidence type="ECO:0000256" key="1">
    <source>
        <dbReference type="SAM" id="Phobius"/>
    </source>
</evidence>
<accession>A0A1R3I0A7</accession>
<dbReference type="Proteomes" id="UP000187203">
    <property type="component" value="Unassembled WGS sequence"/>
</dbReference>
<dbReference type="InterPro" id="IPR004158">
    <property type="entry name" value="DUF247_pln"/>
</dbReference>